<dbReference type="EC" id="2.7.13.3" evidence="3"/>
<comment type="subcellular location">
    <subcellularLocation>
        <location evidence="2">Cell membrane</location>
        <topology evidence="2">Multi-pass membrane protein</topology>
    </subcellularLocation>
</comment>
<evidence type="ECO:0000256" key="10">
    <source>
        <dbReference type="ARBA" id="ARBA00022989"/>
    </source>
</evidence>
<keyword evidence="12 13" id="KW-0472">Membrane</keyword>
<keyword evidence="9" id="KW-0067">ATP-binding</keyword>
<dbReference type="Proteomes" id="UP001596047">
    <property type="component" value="Unassembled WGS sequence"/>
</dbReference>
<evidence type="ECO:0000256" key="5">
    <source>
        <dbReference type="ARBA" id="ARBA00022679"/>
    </source>
</evidence>
<evidence type="ECO:0000256" key="1">
    <source>
        <dbReference type="ARBA" id="ARBA00000085"/>
    </source>
</evidence>
<gene>
    <name evidence="15" type="ORF">ACFPYJ_14060</name>
</gene>
<keyword evidence="11" id="KW-0902">Two-component regulatory system</keyword>
<dbReference type="SUPFAM" id="SSF47384">
    <property type="entry name" value="Homodimeric domain of signal transducing histidine kinase"/>
    <property type="match status" value="1"/>
</dbReference>
<keyword evidence="4" id="KW-1003">Cell membrane</keyword>
<evidence type="ECO:0000256" key="13">
    <source>
        <dbReference type="SAM" id="Phobius"/>
    </source>
</evidence>
<dbReference type="EMBL" id="JBHSOW010000047">
    <property type="protein sequence ID" value="MFC5650232.1"/>
    <property type="molecule type" value="Genomic_DNA"/>
</dbReference>
<evidence type="ECO:0000313" key="16">
    <source>
        <dbReference type="Proteomes" id="UP001596047"/>
    </source>
</evidence>
<keyword evidence="8 15" id="KW-0418">Kinase</keyword>
<feature type="transmembrane region" description="Helical" evidence="13">
    <location>
        <begin position="42"/>
        <end position="61"/>
    </location>
</feature>
<evidence type="ECO:0000256" key="4">
    <source>
        <dbReference type="ARBA" id="ARBA00022475"/>
    </source>
</evidence>
<dbReference type="Gene3D" id="3.30.565.10">
    <property type="entry name" value="Histidine kinase-like ATPase, C-terminal domain"/>
    <property type="match status" value="1"/>
</dbReference>
<dbReference type="Pfam" id="PF02518">
    <property type="entry name" value="HATPase_c"/>
    <property type="match status" value="1"/>
</dbReference>
<comment type="catalytic activity">
    <reaction evidence="1">
        <text>ATP + protein L-histidine = ADP + protein N-phospho-L-histidine.</text>
        <dbReference type="EC" id="2.7.13.3"/>
    </reaction>
</comment>
<feature type="domain" description="Histidine kinase" evidence="14">
    <location>
        <begin position="116"/>
        <end position="319"/>
    </location>
</feature>
<evidence type="ECO:0000256" key="3">
    <source>
        <dbReference type="ARBA" id="ARBA00012438"/>
    </source>
</evidence>
<keyword evidence="6 13" id="KW-0812">Transmembrane</keyword>
<dbReference type="PANTHER" id="PTHR45453">
    <property type="entry name" value="PHOSPHATE REGULON SENSOR PROTEIN PHOR"/>
    <property type="match status" value="1"/>
</dbReference>
<keyword evidence="10 13" id="KW-1133">Transmembrane helix</keyword>
<dbReference type="InterPro" id="IPR036890">
    <property type="entry name" value="HATPase_C_sf"/>
</dbReference>
<evidence type="ECO:0000256" key="12">
    <source>
        <dbReference type="ARBA" id="ARBA00023136"/>
    </source>
</evidence>
<dbReference type="GO" id="GO:0016301">
    <property type="term" value="F:kinase activity"/>
    <property type="evidence" value="ECO:0007669"/>
    <property type="project" value="UniProtKB-KW"/>
</dbReference>
<evidence type="ECO:0000259" key="14">
    <source>
        <dbReference type="PROSITE" id="PS50109"/>
    </source>
</evidence>
<keyword evidence="7" id="KW-0547">Nucleotide-binding</keyword>
<dbReference type="PANTHER" id="PTHR45453:SF2">
    <property type="entry name" value="HISTIDINE KINASE"/>
    <property type="match status" value="1"/>
</dbReference>
<evidence type="ECO:0000256" key="2">
    <source>
        <dbReference type="ARBA" id="ARBA00004651"/>
    </source>
</evidence>
<dbReference type="InterPro" id="IPR050351">
    <property type="entry name" value="BphY/WalK/GraS-like"/>
</dbReference>
<dbReference type="InterPro" id="IPR036097">
    <property type="entry name" value="HisK_dim/P_sf"/>
</dbReference>
<evidence type="ECO:0000313" key="15">
    <source>
        <dbReference type="EMBL" id="MFC5650232.1"/>
    </source>
</evidence>
<keyword evidence="5" id="KW-0808">Transferase</keyword>
<sequence length="333" mass="39329">MRFWRFIKYEKPYLFVYIGSFLLVMGIFFIDPRMSWHWDTFLYASALILLLLCGFFVHRYLKNVHASEHMHDDDTEHLSLLSESYHLTMERMRKEHIRELNEVQSRQKEHYNFIVSWFHEIKTPIAVMRLMQQTEVDPKSLEEELSRIEQYVDQALYYARLDSFNQDYEIINCDLAPLVKEVIKTHSKNFISRKIRIALQLESTIVQSDSKWLQFIINQLVTNSLKYTADQGEISISTKITVEEKLLLIRDNGIGIDSKDLPRIFNRGFTGTNGRQLIKSTGMGLFLAQELSYKLGHYIICVSELGNFTEMVIHFPKNHDPYQQTVRQNAKTQ</sequence>
<evidence type="ECO:0000256" key="11">
    <source>
        <dbReference type="ARBA" id="ARBA00023012"/>
    </source>
</evidence>
<dbReference type="InterPro" id="IPR005467">
    <property type="entry name" value="His_kinase_dom"/>
</dbReference>
<keyword evidence="16" id="KW-1185">Reference proteome</keyword>
<protein>
    <recommendedName>
        <fullName evidence="3">histidine kinase</fullName>
        <ecNumber evidence="3">2.7.13.3</ecNumber>
    </recommendedName>
</protein>
<dbReference type="CDD" id="cd00082">
    <property type="entry name" value="HisKA"/>
    <property type="match status" value="1"/>
</dbReference>
<name>A0ABW0VWI0_9BACL</name>
<evidence type="ECO:0000256" key="6">
    <source>
        <dbReference type="ARBA" id="ARBA00022692"/>
    </source>
</evidence>
<dbReference type="SMART" id="SM00387">
    <property type="entry name" value="HATPase_c"/>
    <property type="match status" value="1"/>
</dbReference>
<accession>A0ABW0VWI0</accession>
<evidence type="ECO:0000256" key="7">
    <source>
        <dbReference type="ARBA" id="ARBA00022741"/>
    </source>
</evidence>
<dbReference type="InterPro" id="IPR003661">
    <property type="entry name" value="HisK_dim/P_dom"/>
</dbReference>
<evidence type="ECO:0000256" key="8">
    <source>
        <dbReference type="ARBA" id="ARBA00022777"/>
    </source>
</evidence>
<proteinExistence type="predicted"/>
<dbReference type="PROSITE" id="PS50109">
    <property type="entry name" value="HIS_KIN"/>
    <property type="match status" value="1"/>
</dbReference>
<dbReference type="InterPro" id="IPR003594">
    <property type="entry name" value="HATPase_dom"/>
</dbReference>
<organism evidence="15 16">
    <name type="scientific">Paenibacillus solisilvae</name>
    <dbReference type="NCBI Taxonomy" id="2486751"/>
    <lineage>
        <taxon>Bacteria</taxon>
        <taxon>Bacillati</taxon>
        <taxon>Bacillota</taxon>
        <taxon>Bacilli</taxon>
        <taxon>Bacillales</taxon>
        <taxon>Paenibacillaceae</taxon>
        <taxon>Paenibacillus</taxon>
    </lineage>
</organism>
<evidence type="ECO:0000256" key="9">
    <source>
        <dbReference type="ARBA" id="ARBA00022840"/>
    </source>
</evidence>
<comment type="caution">
    <text evidence="15">The sequence shown here is derived from an EMBL/GenBank/DDBJ whole genome shotgun (WGS) entry which is preliminary data.</text>
</comment>
<reference evidence="16" key="1">
    <citation type="journal article" date="2019" name="Int. J. Syst. Evol. Microbiol.">
        <title>The Global Catalogue of Microorganisms (GCM) 10K type strain sequencing project: providing services to taxonomists for standard genome sequencing and annotation.</title>
        <authorList>
            <consortium name="The Broad Institute Genomics Platform"/>
            <consortium name="The Broad Institute Genome Sequencing Center for Infectious Disease"/>
            <person name="Wu L."/>
            <person name="Ma J."/>
        </authorList>
    </citation>
    <scope>NUCLEOTIDE SEQUENCE [LARGE SCALE GENOMIC DNA]</scope>
    <source>
        <strain evidence="16">CGMCC 1.3240</strain>
    </source>
</reference>
<feature type="transmembrane region" description="Helical" evidence="13">
    <location>
        <begin position="12"/>
        <end position="30"/>
    </location>
</feature>
<dbReference type="SUPFAM" id="SSF55874">
    <property type="entry name" value="ATPase domain of HSP90 chaperone/DNA topoisomerase II/histidine kinase"/>
    <property type="match status" value="1"/>
</dbReference>
<dbReference type="RefSeq" id="WP_379188781.1">
    <property type="nucleotide sequence ID" value="NZ_JBHSOW010000047.1"/>
</dbReference>